<feature type="region of interest" description="Disordered" evidence="7">
    <location>
        <begin position="485"/>
        <end position="505"/>
    </location>
</feature>
<keyword evidence="4" id="KW-0648">Protein biosynthesis</keyword>
<feature type="compositionally biased region" description="Polar residues" evidence="7">
    <location>
        <begin position="1198"/>
        <end position="1224"/>
    </location>
</feature>
<feature type="region of interest" description="Disordered" evidence="7">
    <location>
        <begin position="1198"/>
        <end position="1244"/>
    </location>
</feature>
<dbReference type="GO" id="GO:0006417">
    <property type="term" value="P:regulation of translation"/>
    <property type="evidence" value="ECO:0007669"/>
    <property type="project" value="UniProtKB-KW"/>
</dbReference>
<evidence type="ECO:0000256" key="1">
    <source>
        <dbReference type="ARBA" id="ARBA00005775"/>
    </source>
</evidence>
<evidence type="ECO:0000259" key="9">
    <source>
        <dbReference type="PROSITE" id="PS51366"/>
    </source>
</evidence>
<evidence type="ECO:0000256" key="5">
    <source>
        <dbReference type="ARBA" id="ARBA00067320"/>
    </source>
</evidence>
<feature type="compositionally biased region" description="Polar residues" evidence="7">
    <location>
        <begin position="713"/>
        <end position="724"/>
    </location>
</feature>
<feature type="region of interest" description="Disordered" evidence="7">
    <location>
        <begin position="1008"/>
        <end position="1097"/>
    </location>
</feature>
<feature type="domain" description="MI" evidence="9">
    <location>
        <begin position="1244"/>
        <end position="1368"/>
    </location>
</feature>
<evidence type="ECO:0000256" key="6">
    <source>
        <dbReference type="ARBA" id="ARBA00075135"/>
    </source>
</evidence>
<dbReference type="OrthoDB" id="514777at2759"/>
<feature type="region of interest" description="Disordered" evidence="7">
    <location>
        <begin position="1103"/>
        <end position="1122"/>
    </location>
</feature>
<dbReference type="SMART" id="SM00543">
    <property type="entry name" value="MIF4G"/>
    <property type="match status" value="1"/>
</dbReference>
<name>A0A5A7U4C6_CUCMM</name>
<evidence type="ECO:0000256" key="4">
    <source>
        <dbReference type="ARBA" id="ARBA00022917"/>
    </source>
</evidence>
<dbReference type="SUPFAM" id="SSF48371">
    <property type="entry name" value="ARM repeat"/>
    <property type="match status" value="2"/>
</dbReference>
<comment type="similarity">
    <text evidence="1">Belongs to the eukaryotic initiation factor 4G family.</text>
</comment>
<dbReference type="Gene3D" id="1.25.40.180">
    <property type="match status" value="2"/>
</dbReference>
<organism evidence="10 11">
    <name type="scientific">Cucumis melo var. makuwa</name>
    <name type="common">Oriental melon</name>
    <dbReference type="NCBI Taxonomy" id="1194695"/>
    <lineage>
        <taxon>Eukaryota</taxon>
        <taxon>Viridiplantae</taxon>
        <taxon>Streptophyta</taxon>
        <taxon>Embryophyta</taxon>
        <taxon>Tracheophyta</taxon>
        <taxon>Spermatophyta</taxon>
        <taxon>Magnoliopsida</taxon>
        <taxon>eudicotyledons</taxon>
        <taxon>Gunneridae</taxon>
        <taxon>Pentapetalae</taxon>
        <taxon>rosids</taxon>
        <taxon>fabids</taxon>
        <taxon>Cucurbitales</taxon>
        <taxon>Cucurbitaceae</taxon>
        <taxon>Benincaseae</taxon>
        <taxon>Cucumis</taxon>
    </lineage>
</organism>
<evidence type="ECO:0000256" key="8">
    <source>
        <dbReference type="SAM" id="Phobius"/>
    </source>
</evidence>
<dbReference type="InterPro" id="IPR003891">
    <property type="entry name" value="Initiation_fac_eIF4g_MI"/>
</dbReference>
<gene>
    <name evidence="10" type="ORF">E6C27_scaffold171G003460</name>
</gene>
<feature type="region of interest" description="Disordered" evidence="7">
    <location>
        <begin position="1"/>
        <end position="67"/>
    </location>
</feature>
<feature type="compositionally biased region" description="Polar residues" evidence="7">
    <location>
        <begin position="1078"/>
        <end position="1089"/>
    </location>
</feature>
<evidence type="ECO:0000256" key="2">
    <source>
        <dbReference type="ARBA" id="ARBA00022540"/>
    </source>
</evidence>
<reference evidence="10 11" key="1">
    <citation type="submission" date="2019-08" db="EMBL/GenBank/DDBJ databases">
        <title>Draft genome sequences of two oriental melons (Cucumis melo L. var makuwa).</title>
        <authorList>
            <person name="Kwon S.-Y."/>
        </authorList>
    </citation>
    <scope>NUCLEOTIDE SEQUENCE [LARGE SCALE GENOMIC DNA]</scope>
    <source>
        <strain evidence="11">cv. SW 3</strain>
        <tissue evidence="10">Leaf</tissue>
    </source>
</reference>
<dbReference type="InterPro" id="IPR003890">
    <property type="entry name" value="MIF4G-like_typ-3"/>
</dbReference>
<feature type="region of interest" description="Disordered" evidence="7">
    <location>
        <begin position="1128"/>
        <end position="1180"/>
    </location>
</feature>
<dbReference type="Proteomes" id="UP000321393">
    <property type="component" value="Unassembled WGS sequence"/>
</dbReference>
<evidence type="ECO:0000256" key="3">
    <source>
        <dbReference type="ARBA" id="ARBA00022845"/>
    </source>
</evidence>
<feature type="compositionally biased region" description="Polar residues" evidence="7">
    <location>
        <begin position="14"/>
        <end position="24"/>
    </location>
</feature>
<keyword evidence="2 10" id="KW-0396">Initiation factor</keyword>
<proteinExistence type="inferred from homology"/>
<dbReference type="SMART" id="SM00544">
    <property type="entry name" value="MA3"/>
    <property type="match status" value="1"/>
</dbReference>
<feature type="compositionally biased region" description="Low complexity" evidence="7">
    <location>
        <begin position="34"/>
        <end position="43"/>
    </location>
</feature>
<dbReference type="PROSITE" id="PS51366">
    <property type="entry name" value="MI"/>
    <property type="match status" value="1"/>
</dbReference>
<evidence type="ECO:0000313" key="11">
    <source>
        <dbReference type="Proteomes" id="UP000321393"/>
    </source>
</evidence>
<dbReference type="PANTHER" id="PTHR23253">
    <property type="entry name" value="EUKARYOTIC TRANSLATION INITIATION FACTOR 4 GAMMA"/>
    <property type="match status" value="1"/>
</dbReference>
<keyword evidence="8" id="KW-0812">Transmembrane</keyword>
<feature type="compositionally biased region" description="Basic and acidic residues" evidence="7">
    <location>
        <begin position="1013"/>
        <end position="1030"/>
    </location>
</feature>
<feature type="region of interest" description="Disordered" evidence="7">
    <location>
        <begin position="669"/>
        <end position="690"/>
    </location>
</feature>
<feature type="region of interest" description="Disordered" evidence="7">
    <location>
        <begin position="880"/>
        <end position="904"/>
    </location>
</feature>
<feature type="compositionally biased region" description="Low complexity" evidence="7">
    <location>
        <begin position="1131"/>
        <end position="1148"/>
    </location>
</feature>
<feature type="compositionally biased region" description="Polar residues" evidence="7">
    <location>
        <begin position="735"/>
        <end position="745"/>
    </location>
</feature>
<keyword evidence="3" id="KW-0810">Translation regulation</keyword>
<dbReference type="PANTHER" id="PTHR23253:SF9">
    <property type="entry name" value="EUKARYOTIC TRANSLATION INITIATION FACTOR 4 GAMMA 2"/>
    <property type="match status" value="1"/>
</dbReference>
<evidence type="ECO:0000313" key="10">
    <source>
        <dbReference type="EMBL" id="KAA0049116.1"/>
    </source>
</evidence>
<keyword evidence="8" id="KW-0472">Membrane</keyword>
<dbReference type="GO" id="GO:0003743">
    <property type="term" value="F:translation initiation factor activity"/>
    <property type="evidence" value="ECO:0007669"/>
    <property type="project" value="UniProtKB-KW"/>
</dbReference>
<accession>A0A5A7U4C6</accession>
<dbReference type="STRING" id="1194695.A0A5A7U4C6"/>
<feature type="compositionally biased region" description="Polar residues" evidence="7">
    <location>
        <begin position="49"/>
        <end position="64"/>
    </location>
</feature>
<dbReference type="Pfam" id="PF02847">
    <property type="entry name" value="MA3"/>
    <property type="match status" value="1"/>
</dbReference>
<dbReference type="FunFam" id="1.25.40.180:FF:000034">
    <property type="entry name" value="Eukaryotic translation initiation factor 4G"/>
    <property type="match status" value="1"/>
</dbReference>
<dbReference type="Pfam" id="PF02854">
    <property type="entry name" value="MIF4G"/>
    <property type="match status" value="1"/>
</dbReference>
<dbReference type="FunFam" id="1.25.40.180:FF:000024">
    <property type="entry name" value="Eukaryotic translation initiation factor 4G"/>
    <property type="match status" value="1"/>
</dbReference>
<sequence>MPGDSGRYAPPIVSNHSVKQSNDGQKARKTRAGVSSVSSTVTSPGGQNGSYVRPQQNGSASNPIKLSGSGNGAAFKIATSQTTSKTSDAFSDSKSGIVQTIATSKPTSKPSDTIPFKGKLIIFILVSSMVAFLLDGMLIMVIFHVLDLGEQHITFPLQFGSLSPGFQIPRTSSAPWNLQEPIFNQAPRHVFKSAPSGSVLPVPGQQIARNDSSVCDQPNIGTSNPEPETKTEIVVLSRAPLNQIQKPSHESSVSHRASLSLPDNKSMNVMHHIADTPNVKEVQVHDENSTSSAAKHAALQSHPGSLTQAIYSCPKESLSRTNKIKADNKVTGKKGQVQHPDQAEVSDPIYYSKLESSLQCEQSKHELVGTKKVGPRRLPGSQDDIEQSKPPSCMKPKAINNGNSKSKTLVECDGHVPIISHAEVGSTNDNNVLSNSITHGCKTSLIIESSCQSDSNTDNDTVVCRTDLQSALVDMSELSEMKQEGDRMEHPGAQCDPNFRPFIEDKPVMDTNKRNRSKKKKRREILQKADAAETTSDLYMAYKEPEEKKETVISAESSSVTINMKHESAGSVKEDVDLIKKDVQNKLEPDDWEDAVDISTDTLKYEGGFEDKANGKVGLHIEDESGDLPKKYSRDFLLKFSEQFMDLPDGFEVTPSIKGLMSINHDLGSVNSNSPANLGKKDKPSRGSQLDYRSITVDDRQLDSGWHSHLDSSRPTQGATNSAVKSPWAHIGSQGKIQRNGSNTDRWQRDASFQLKGIISPPTPSQVMHRAEKKYEVGKVADKEETKQRQLKAILNKLTPQNFEKLFEQVKAVNIDNSNTLSGVISQIFDKALMEPTFCEMYANFCLHLAGELPDFSDDNQKITFKRLLLNKCQEEFEKEQEENDEVNKVGEVGQSAEEREVNRTKARRRMLGNIRLIGELYKKKMITEKIMHVCIKKLLGQYQNPDEEDIEALCKLMSTIGEMIDHPKAREHMNAYFEMMTTLSNNMKLSSRVRFMLKDAIDLRKNKWQQRRKVEGPKKIDEVHRDAAQERQAQTSRLSRGPEMSATLRRGSTMDFGLRTPALLPSPNAQVGGFHGFSTQNYGSSSQDARFEDKLQSSEAKAFPTLLPQRPISDDAITLGPQGSLARGMSFRGSRSVSSSSLANFSSPNGNNSQRMVPVSSPHGLGSEHATSNSRGYIPSRRFSTGILAKSLDQTISAQEPGSNDGSRQLGNVDSGLGRSQPTKYEEPALTVNGHSEDTSKEHLEDKSIAAIREYYSARDEKEVALCIKDLNSPEFHSSMISLWVTDSFERQNTERGLLAKLLVSLTKSKDGTLTQLQLLKGIQLVLATLDDAVNDAPKAPEFIGRLLANLVVGNLITLKEIGKFIREGGEEPGSLVQVGIAADVLGNLLEAIQLEKGQIFLNEILKSSDLQLATFCPIKSTKLEKFI</sequence>
<dbReference type="EMBL" id="SSTE01012362">
    <property type="protein sequence ID" value="KAA0049116.1"/>
    <property type="molecule type" value="Genomic_DNA"/>
</dbReference>
<comment type="caution">
    <text evidence="10">The sequence shown here is derived from an EMBL/GenBank/DDBJ whole genome shotgun (WGS) entry which is preliminary data.</text>
</comment>
<feature type="region of interest" description="Disordered" evidence="7">
    <location>
        <begin position="706"/>
        <end position="745"/>
    </location>
</feature>
<feature type="transmembrane region" description="Helical" evidence="8">
    <location>
        <begin position="120"/>
        <end position="146"/>
    </location>
</feature>
<evidence type="ECO:0000256" key="7">
    <source>
        <dbReference type="SAM" id="MobiDB-lite"/>
    </source>
</evidence>
<dbReference type="InterPro" id="IPR016024">
    <property type="entry name" value="ARM-type_fold"/>
</dbReference>
<feature type="region of interest" description="Disordered" evidence="7">
    <location>
        <begin position="372"/>
        <end position="406"/>
    </location>
</feature>
<keyword evidence="8" id="KW-1133">Transmembrane helix</keyword>
<dbReference type="GO" id="GO:0003729">
    <property type="term" value="F:mRNA binding"/>
    <property type="evidence" value="ECO:0007669"/>
    <property type="project" value="TreeGrafter"/>
</dbReference>
<protein>
    <recommendedName>
        <fullName evidence="5">Eukaryotic translation initiation factor 4G</fullName>
    </recommendedName>
    <alternativeName>
        <fullName evidence="6">Protein synthesis initiation factor 4G</fullName>
    </alternativeName>
</protein>
<dbReference type="GO" id="GO:0016281">
    <property type="term" value="C:eukaryotic translation initiation factor 4F complex"/>
    <property type="evidence" value="ECO:0007669"/>
    <property type="project" value="TreeGrafter"/>
</dbReference>